<keyword evidence="1" id="KW-0812">Transmembrane</keyword>
<keyword evidence="4" id="KW-1185">Reference proteome</keyword>
<proteinExistence type="predicted"/>
<dbReference type="EMBL" id="AP019860">
    <property type="protein sequence ID" value="BBM85139.1"/>
    <property type="molecule type" value="Genomic_DNA"/>
</dbReference>
<sequence length="340" mass="38808">MQKLLLLLVTIWSLIETTQACAPAPPPNVQVDIATESAIIIWDPTTKTQHFIRRASFVTPAKDFGFLVPTPTKPTLAEASDDAFVYLRELTKPRVITQSRPMRLACSCTAMDKSMGAQGVTVLEEKRVAGYDAVILQASDSNSLQTWLQQHGYTFPKNLVDWVNPYVEAGWKISAFKIAKTDETNKVSTSAVRMTFETPKPFFPYREPVQEVHNEQQRLLRIFFLAKKRMQGTLGKKLWPGKVVWANKLNKGSKELLLQRLNLPLTTPPVNWFLTEFEDYSSPRPGSDDVYFSISKNQSPVERPPITQYVYTGHDAGFYLVILFIVFPKIMRRRRRQKHS</sequence>
<keyword evidence="1" id="KW-0472">Membrane</keyword>
<evidence type="ECO:0000313" key="4">
    <source>
        <dbReference type="Proteomes" id="UP000326354"/>
    </source>
</evidence>
<dbReference type="InterPro" id="IPR019283">
    <property type="entry name" value="DUF2330"/>
</dbReference>
<keyword evidence="2" id="KW-0732">Signal</keyword>
<evidence type="ECO:0000313" key="3">
    <source>
        <dbReference type="EMBL" id="BBM85139.1"/>
    </source>
</evidence>
<dbReference type="Proteomes" id="UP000326354">
    <property type="component" value="Chromosome"/>
</dbReference>
<evidence type="ECO:0000256" key="2">
    <source>
        <dbReference type="SAM" id="SignalP"/>
    </source>
</evidence>
<dbReference type="KEGG" id="uam:UABAM_03502"/>
<reference evidence="3 4" key="1">
    <citation type="submission" date="2019-08" db="EMBL/GenBank/DDBJ databases">
        <title>Complete genome sequence of Candidatus Uab amorphum.</title>
        <authorList>
            <person name="Shiratori T."/>
            <person name="Suzuki S."/>
            <person name="Kakizawa Y."/>
            <person name="Ishida K."/>
        </authorList>
    </citation>
    <scope>NUCLEOTIDE SEQUENCE [LARGE SCALE GENOMIC DNA]</scope>
    <source>
        <strain evidence="3 4">SRT547</strain>
    </source>
</reference>
<protein>
    <recommendedName>
        <fullName evidence="5">DUF2330 domain-containing protein</fullName>
    </recommendedName>
</protein>
<keyword evidence="1" id="KW-1133">Transmembrane helix</keyword>
<feature type="signal peptide" evidence="2">
    <location>
        <begin position="1"/>
        <end position="22"/>
    </location>
</feature>
<organism evidence="3 4">
    <name type="scientific">Uabimicrobium amorphum</name>
    <dbReference type="NCBI Taxonomy" id="2596890"/>
    <lineage>
        <taxon>Bacteria</taxon>
        <taxon>Pseudomonadati</taxon>
        <taxon>Planctomycetota</taxon>
        <taxon>Candidatus Uabimicrobiia</taxon>
        <taxon>Candidatus Uabimicrobiales</taxon>
        <taxon>Candidatus Uabimicrobiaceae</taxon>
        <taxon>Candidatus Uabimicrobium</taxon>
    </lineage>
</organism>
<dbReference type="AlphaFoldDB" id="A0A5S9INJ3"/>
<feature type="transmembrane region" description="Helical" evidence="1">
    <location>
        <begin position="309"/>
        <end position="327"/>
    </location>
</feature>
<feature type="chain" id="PRO_5024900317" description="DUF2330 domain-containing protein" evidence="2">
    <location>
        <begin position="23"/>
        <end position="340"/>
    </location>
</feature>
<accession>A0A5S9INJ3</accession>
<dbReference type="RefSeq" id="WP_173013379.1">
    <property type="nucleotide sequence ID" value="NZ_AP019860.1"/>
</dbReference>
<dbReference type="Pfam" id="PF10092">
    <property type="entry name" value="DUF2330"/>
    <property type="match status" value="1"/>
</dbReference>
<evidence type="ECO:0008006" key="5">
    <source>
        <dbReference type="Google" id="ProtNLM"/>
    </source>
</evidence>
<name>A0A5S9INJ3_UABAM</name>
<evidence type="ECO:0000256" key="1">
    <source>
        <dbReference type="SAM" id="Phobius"/>
    </source>
</evidence>
<gene>
    <name evidence="3" type="ORF">UABAM_03502</name>
</gene>